<evidence type="ECO:0000313" key="2">
    <source>
        <dbReference type="Proteomes" id="UP000264980"/>
    </source>
</evidence>
<sequence>MLISRFDKKYFVVNEKKKLSVNYSPCLPGRSPDTSCLHFSKGLTKNLNASKNGIPENKIQELKPSETQPELYTSAKGTFYLKYNNVYFKLSERFNTKVDSRFMVTGKKDWVIKR</sequence>
<reference evidence="1 2" key="1">
    <citation type="submission" date="2016-01" db="EMBL/GenBank/DDBJ databases">
        <authorList>
            <person name="Oliw E.H."/>
        </authorList>
    </citation>
    <scope>NUCLEOTIDE SEQUENCE [LARGE SCALE GENOMIC DNA]</scope>
    <source>
        <strain evidence="1 2">MDcuke</strain>
    </source>
</reference>
<protein>
    <submittedName>
        <fullName evidence="1">Uncharacterized protein</fullName>
    </submittedName>
</protein>
<dbReference type="AlphaFoldDB" id="A0A345CSF4"/>
<organism evidence="1 2">
    <name type="scientific">Erwinia tracheiphila</name>
    <dbReference type="NCBI Taxonomy" id="65700"/>
    <lineage>
        <taxon>Bacteria</taxon>
        <taxon>Pseudomonadati</taxon>
        <taxon>Pseudomonadota</taxon>
        <taxon>Gammaproteobacteria</taxon>
        <taxon>Enterobacterales</taxon>
        <taxon>Erwiniaceae</taxon>
        <taxon>Erwinia</taxon>
    </lineage>
</organism>
<dbReference type="Proteomes" id="UP000264980">
    <property type="component" value="Chromosome"/>
</dbReference>
<dbReference type="EMBL" id="CP013970">
    <property type="protein sequence ID" value="AXF76371.1"/>
    <property type="molecule type" value="Genomic_DNA"/>
</dbReference>
<proteinExistence type="predicted"/>
<evidence type="ECO:0000313" key="1">
    <source>
        <dbReference type="EMBL" id="AXF76371.1"/>
    </source>
</evidence>
<gene>
    <name evidence="1" type="ORF">AV903_10420</name>
</gene>
<accession>A0A345CSF4</accession>
<name>A0A345CSF4_9GAMM</name>